<name>A0A2C9UFR8_MANES</name>
<keyword evidence="8" id="KW-0804">Transcription</keyword>
<keyword evidence="5" id="KW-0597">Phosphoprotein</keyword>
<evidence type="ECO:0000256" key="5">
    <source>
        <dbReference type="ARBA" id="ARBA00022553"/>
    </source>
</evidence>
<evidence type="ECO:0000256" key="8">
    <source>
        <dbReference type="ARBA" id="ARBA00023163"/>
    </source>
</evidence>
<dbReference type="PANTHER" id="PTHR31169">
    <property type="entry name" value="OS05G0300700 PROTEIN"/>
    <property type="match status" value="1"/>
</dbReference>
<keyword evidence="6" id="KW-0832">Ubl conjugation</keyword>
<feature type="compositionally biased region" description="Polar residues" evidence="10">
    <location>
        <begin position="14"/>
        <end position="26"/>
    </location>
</feature>
<comment type="subcellular location">
    <subcellularLocation>
        <location evidence="2">Cytoplasm</location>
    </subcellularLocation>
    <subcellularLocation>
        <location evidence="1">Nucleus</location>
    </subcellularLocation>
</comment>
<keyword evidence="3" id="KW-0963">Cytoplasm</keyword>
<evidence type="ECO:0000256" key="10">
    <source>
        <dbReference type="SAM" id="MobiDB-lite"/>
    </source>
</evidence>
<keyword evidence="9" id="KW-0539">Nucleus</keyword>
<keyword evidence="7" id="KW-0805">Transcription regulation</keyword>
<dbReference type="GO" id="GO:0005634">
    <property type="term" value="C:nucleus"/>
    <property type="evidence" value="ECO:0000318"/>
    <property type="project" value="GO_Central"/>
</dbReference>
<gene>
    <name evidence="12" type="ORF">MANES_15G144900v8</name>
</gene>
<evidence type="ECO:0000259" key="11">
    <source>
        <dbReference type="Pfam" id="PF10497"/>
    </source>
</evidence>
<feature type="domain" description="Zinc-finger" evidence="11">
    <location>
        <begin position="177"/>
        <end position="273"/>
    </location>
</feature>
<dbReference type="PANTHER" id="PTHR31169:SF33">
    <property type="entry name" value="CELL DIVISION CYCLE-ASSOCIATED 7-LIKE PROTEIN"/>
    <property type="match status" value="1"/>
</dbReference>
<feature type="region of interest" description="Disordered" evidence="10">
    <location>
        <begin position="1"/>
        <end position="51"/>
    </location>
</feature>
<dbReference type="InterPro" id="IPR040221">
    <property type="entry name" value="CDCA7/CDA7L"/>
</dbReference>
<evidence type="ECO:0000313" key="13">
    <source>
        <dbReference type="Proteomes" id="UP000091857"/>
    </source>
</evidence>
<evidence type="ECO:0000256" key="7">
    <source>
        <dbReference type="ARBA" id="ARBA00023015"/>
    </source>
</evidence>
<dbReference type="Pfam" id="PF10497">
    <property type="entry name" value="zf-4CXXC_R1"/>
    <property type="match status" value="1"/>
</dbReference>
<dbReference type="EMBL" id="CM004401">
    <property type="protein sequence ID" value="OAY29438.1"/>
    <property type="molecule type" value="Genomic_DNA"/>
</dbReference>
<protein>
    <recommendedName>
        <fullName evidence="11">Zinc-finger domain-containing protein</fullName>
    </recommendedName>
</protein>
<accession>A0A2C9UFR8</accession>
<dbReference type="Proteomes" id="UP000091857">
    <property type="component" value="Chromosome 15"/>
</dbReference>
<evidence type="ECO:0000313" key="12">
    <source>
        <dbReference type="EMBL" id="OAY29438.1"/>
    </source>
</evidence>
<keyword evidence="4" id="KW-1017">Isopeptide bond</keyword>
<evidence type="ECO:0000256" key="2">
    <source>
        <dbReference type="ARBA" id="ARBA00004496"/>
    </source>
</evidence>
<dbReference type="GO" id="GO:0005737">
    <property type="term" value="C:cytoplasm"/>
    <property type="evidence" value="ECO:0007669"/>
    <property type="project" value="UniProtKB-SubCell"/>
</dbReference>
<dbReference type="OrthoDB" id="298344at2759"/>
<comment type="caution">
    <text evidence="12">The sequence shown here is derived from an EMBL/GenBank/DDBJ whole genome shotgun (WGS) entry which is preliminary data.</text>
</comment>
<proteinExistence type="predicted"/>
<evidence type="ECO:0000256" key="4">
    <source>
        <dbReference type="ARBA" id="ARBA00022499"/>
    </source>
</evidence>
<dbReference type="AlphaFoldDB" id="A0A2C9UFR8"/>
<evidence type="ECO:0000256" key="9">
    <source>
        <dbReference type="ARBA" id="ARBA00023242"/>
    </source>
</evidence>
<dbReference type="STRING" id="3983.A0A2C9UFR8"/>
<dbReference type="GO" id="GO:0006355">
    <property type="term" value="P:regulation of DNA-templated transcription"/>
    <property type="evidence" value="ECO:0007669"/>
    <property type="project" value="InterPro"/>
</dbReference>
<dbReference type="Gramene" id="Manes.15G144900.1.v8.1">
    <property type="protein sequence ID" value="Manes.15G144900.1.v8.1.CDS"/>
    <property type="gene ID" value="Manes.15G144900.v8.1"/>
</dbReference>
<reference evidence="13" key="1">
    <citation type="journal article" date="2016" name="Nat. Biotechnol.">
        <title>Sequencing wild and cultivated cassava and related species reveals extensive interspecific hybridization and genetic diversity.</title>
        <authorList>
            <person name="Bredeson J.V."/>
            <person name="Lyons J.B."/>
            <person name="Prochnik S.E."/>
            <person name="Wu G.A."/>
            <person name="Ha C.M."/>
            <person name="Edsinger-Gonzales E."/>
            <person name="Grimwood J."/>
            <person name="Schmutz J."/>
            <person name="Rabbi I.Y."/>
            <person name="Egesi C."/>
            <person name="Nauluvula P."/>
            <person name="Lebot V."/>
            <person name="Ndunguru J."/>
            <person name="Mkamilo G."/>
            <person name="Bart R.S."/>
            <person name="Setter T.L."/>
            <person name="Gleadow R.M."/>
            <person name="Kulakow P."/>
            <person name="Ferguson M.E."/>
            <person name="Rounsley S."/>
            <person name="Rokhsar D.S."/>
        </authorList>
    </citation>
    <scope>NUCLEOTIDE SEQUENCE [LARGE SCALE GENOMIC DNA]</scope>
    <source>
        <strain evidence="13">cv. AM560-2</strain>
    </source>
</reference>
<dbReference type="InterPro" id="IPR018866">
    <property type="entry name" value="Znf-4CXXC_R1"/>
</dbReference>
<feature type="compositionally biased region" description="Polar residues" evidence="10">
    <location>
        <begin position="88"/>
        <end position="109"/>
    </location>
</feature>
<keyword evidence="13" id="KW-1185">Reference proteome</keyword>
<sequence length="371" mass="41949">MVSTRRKKADGDSASDNFNSHTNISINNENVEGLELEEKGTGGGGPGYEEFREQRIKENKERMKKLGIFDLSLKLKSQSRPNKKALRNVSTQKKPQDPLTLSASPRRSSRLKTLNPVNYSEIFHQKKQGSAKVLEIRLREGSKPEIYSEEDEKLLGDCNSTWTLFVDGYGKDGKRIYDPEKGETCHQCRQKTLGHHTHCSKCNMGQGQFCGDCLYMRYGENVIEVNENPNWVCPVCRGICNCSFCRKAKGWAPTGSLYRKVKELGFKSVAHYLIQTRRSQIQSEDSSIEILECERKELPPADQGSQHAAQYESLHADELEHRYPELEPDGNEVEMEEGKNQVFCSGTGIHNLFNDSDGDDTVYNVNGAKKI</sequence>
<evidence type="ECO:0000256" key="1">
    <source>
        <dbReference type="ARBA" id="ARBA00004123"/>
    </source>
</evidence>
<evidence type="ECO:0000256" key="3">
    <source>
        <dbReference type="ARBA" id="ARBA00022490"/>
    </source>
</evidence>
<feature type="region of interest" description="Disordered" evidence="10">
    <location>
        <begin position="79"/>
        <end position="109"/>
    </location>
</feature>
<organism evidence="12 13">
    <name type="scientific">Manihot esculenta</name>
    <name type="common">Cassava</name>
    <name type="synonym">Jatropha manihot</name>
    <dbReference type="NCBI Taxonomy" id="3983"/>
    <lineage>
        <taxon>Eukaryota</taxon>
        <taxon>Viridiplantae</taxon>
        <taxon>Streptophyta</taxon>
        <taxon>Embryophyta</taxon>
        <taxon>Tracheophyta</taxon>
        <taxon>Spermatophyta</taxon>
        <taxon>Magnoliopsida</taxon>
        <taxon>eudicotyledons</taxon>
        <taxon>Gunneridae</taxon>
        <taxon>Pentapetalae</taxon>
        <taxon>rosids</taxon>
        <taxon>fabids</taxon>
        <taxon>Malpighiales</taxon>
        <taxon>Euphorbiaceae</taxon>
        <taxon>Crotonoideae</taxon>
        <taxon>Manihoteae</taxon>
        <taxon>Manihot</taxon>
    </lineage>
</organism>
<evidence type="ECO:0000256" key="6">
    <source>
        <dbReference type="ARBA" id="ARBA00022843"/>
    </source>
</evidence>